<comment type="caution">
    <text evidence="2">The sequence shown here is derived from an EMBL/GenBank/DDBJ whole genome shotgun (WGS) entry which is preliminary data.</text>
</comment>
<protein>
    <recommendedName>
        <fullName evidence="1">At2g35280-like TPR domain-containing protein</fullName>
    </recommendedName>
</protein>
<accession>A0A8X7VM34</accession>
<dbReference type="EMBL" id="JAAMPC010000004">
    <property type="protein sequence ID" value="KAG2313781.1"/>
    <property type="molecule type" value="Genomic_DNA"/>
</dbReference>
<dbReference type="Proteomes" id="UP000886595">
    <property type="component" value="Unassembled WGS sequence"/>
</dbReference>
<proteinExistence type="predicted"/>
<dbReference type="Pfam" id="PF23310">
    <property type="entry name" value="TPR_27"/>
    <property type="match status" value="1"/>
</dbReference>
<name>A0A8X7VM34_BRACI</name>
<sequence length="226" mass="25438">MEPTNPSLPRLDTMPDDMLRLIISKVGSSSSTDYGNTMLTCKSLNFGLDDPLIAKTLSIAPLVKKPHLAHRYEKLMESLLAVHNLDAHYVTGMRECFLFDNHFLGLHHLRLASKGGHKEAEYLYGILHMALGWIEEGKKILSKLTDDEGLAFVELSWENIQTSLSQLNVRMRDEYVASFMIMQPDVDCHPRVMNTVCHKCYHAYLMSEFFDMVLGLNPVPAAAVGA</sequence>
<organism evidence="2 3">
    <name type="scientific">Brassica carinata</name>
    <name type="common">Ethiopian mustard</name>
    <name type="synonym">Abyssinian cabbage</name>
    <dbReference type="NCBI Taxonomy" id="52824"/>
    <lineage>
        <taxon>Eukaryota</taxon>
        <taxon>Viridiplantae</taxon>
        <taxon>Streptophyta</taxon>
        <taxon>Embryophyta</taxon>
        <taxon>Tracheophyta</taxon>
        <taxon>Spermatophyta</taxon>
        <taxon>Magnoliopsida</taxon>
        <taxon>eudicotyledons</taxon>
        <taxon>Gunneridae</taxon>
        <taxon>Pentapetalae</taxon>
        <taxon>rosids</taxon>
        <taxon>malvids</taxon>
        <taxon>Brassicales</taxon>
        <taxon>Brassicaceae</taxon>
        <taxon>Brassiceae</taxon>
        <taxon>Brassica</taxon>
    </lineage>
</organism>
<dbReference type="InterPro" id="IPR057136">
    <property type="entry name" value="At2g35280_TPR_dom"/>
</dbReference>
<gene>
    <name evidence="2" type="ORF">Bca52824_016903</name>
</gene>
<evidence type="ECO:0000313" key="3">
    <source>
        <dbReference type="Proteomes" id="UP000886595"/>
    </source>
</evidence>
<dbReference type="AlphaFoldDB" id="A0A8X7VM34"/>
<keyword evidence="3" id="KW-1185">Reference proteome</keyword>
<reference evidence="2 3" key="1">
    <citation type="submission" date="2020-02" db="EMBL/GenBank/DDBJ databases">
        <authorList>
            <person name="Ma Q."/>
            <person name="Huang Y."/>
            <person name="Song X."/>
            <person name="Pei D."/>
        </authorList>
    </citation>
    <scope>NUCLEOTIDE SEQUENCE [LARGE SCALE GENOMIC DNA]</scope>
    <source>
        <strain evidence="2">Sxm20200214</strain>
        <tissue evidence="2">Leaf</tissue>
    </source>
</reference>
<dbReference type="OrthoDB" id="1865546at2759"/>
<dbReference type="PANTHER" id="PTHR33784">
    <property type="entry name" value="OS05G0482100 PROTEIN"/>
    <property type="match status" value="1"/>
</dbReference>
<feature type="domain" description="At2g35280-like TPR" evidence="1">
    <location>
        <begin position="80"/>
        <end position="140"/>
    </location>
</feature>
<evidence type="ECO:0000313" key="2">
    <source>
        <dbReference type="EMBL" id="KAG2313781.1"/>
    </source>
</evidence>
<dbReference type="InterPro" id="IPR040338">
    <property type="entry name" value="At1g67623-like"/>
</dbReference>
<dbReference type="PANTHER" id="PTHR33784:SF25">
    <property type="entry name" value="NUCLEIC ACID-BINDING, OB-FOLD-LIKE PROTEIN"/>
    <property type="match status" value="1"/>
</dbReference>
<evidence type="ECO:0000259" key="1">
    <source>
        <dbReference type="Pfam" id="PF23310"/>
    </source>
</evidence>